<evidence type="ECO:0000313" key="5">
    <source>
        <dbReference type="Proteomes" id="UP000193108"/>
    </source>
</evidence>
<name>A0A1X1Z462_MYCNO</name>
<accession>A0A1X1Z462</accession>
<comment type="caution">
    <text evidence="4">The sequence shown here is derived from an EMBL/GenBank/DDBJ whole genome shotgun (WGS) entry which is preliminary data.</text>
</comment>
<keyword evidence="5" id="KW-1185">Reference proteome</keyword>
<evidence type="ECO:0000313" key="4">
    <source>
        <dbReference type="EMBL" id="ORW18080.1"/>
    </source>
</evidence>
<feature type="region of interest" description="Disordered" evidence="1">
    <location>
        <begin position="94"/>
        <end position="194"/>
    </location>
</feature>
<gene>
    <name evidence="4" type="ORF">AWC18_16725</name>
</gene>
<feature type="chain" id="PRO_5010873366" description="DUF732 domain-containing protein" evidence="2">
    <location>
        <begin position="25"/>
        <end position="194"/>
    </location>
</feature>
<dbReference type="Pfam" id="PF05305">
    <property type="entry name" value="DUF732"/>
    <property type="match status" value="1"/>
</dbReference>
<proteinExistence type="predicted"/>
<protein>
    <recommendedName>
        <fullName evidence="3">DUF732 domain-containing protein</fullName>
    </recommendedName>
</protein>
<dbReference type="InterPro" id="IPR007969">
    <property type="entry name" value="DUF732"/>
</dbReference>
<feature type="domain" description="DUF732" evidence="3">
    <location>
        <begin position="25"/>
        <end position="96"/>
    </location>
</feature>
<feature type="signal peptide" evidence="2">
    <location>
        <begin position="1"/>
        <end position="24"/>
    </location>
</feature>
<dbReference type="AlphaFoldDB" id="A0A1X1Z462"/>
<keyword evidence="2" id="KW-0732">Signal</keyword>
<organism evidence="4 5">
    <name type="scientific">Mycolicibacter nonchromogenicus</name>
    <name type="common">Mycobacterium nonchromogenicum</name>
    <dbReference type="NCBI Taxonomy" id="1782"/>
    <lineage>
        <taxon>Bacteria</taxon>
        <taxon>Bacillati</taxon>
        <taxon>Actinomycetota</taxon>
        <taxon>Actinomycetes</taxon>
        <taxon>Mycobacteriales</taxon>
        <taxon>Mycobacteriaceae</taxon>
        <taxon>Mycolicibacter</taxon>
    </lineage>
</organism>
<evidence type="ECO:0000256" key="1">
    <source>
        <dbReference type="SAM" id="MobiDB-lite"/>
    </source>
</evidence>
<dbReference type="Proteomes" id="UP000193108">
    <property type="component" value="Unassembled WGS sequence"/>
</dbReference>
<evidence type="ECO:0000259" key="3">
    <source>
        <dbReference type="Pfam" id="PF05305"/>
    </source>
</evidence>
<reference evidence="4 5" key="1">
    <citation type="submission" date="2016-01" db="EMBL/GenBank/DDBJ databases">
        <title>The new phylogeny of the genus Mycobacterium.</title>
        <authorList>
            <person name="Tarcisio F."/>
            <person name="Conor M."/>
            <person name="Antonella G."/>
            <person name="Elisabetta G."/>
            <person name="Giulia F.S."/>
            <person name="Sara T."/>
            <person name="Anna F."/>
            <person name="Clotilde B."/>
            <person name="Roberto B."/>
            <person name="Veronica D.S."/>
            <person name="Fabio R."/>
            <person name="Monica P."/>
            <person name="Olivier J."/>
            <person name="Enrico T."/>
            <person name="Nicola S."/>
        </authorList>
    </citation>
    <scope>NUCLEOTIDE SEQUENCE [LARGE SCALE GENOMIC DNA]</scope>
    <source>
        <strain evidence="4 5">DSM 44164</strain>
    </source>
</reference>
<dbReference type="EMBL" id="LQPI01000060">
    <property type="protein sequence ID" value="ORW18080.1"/>
    <property type="molecule type" value="Genomic_DNA"/>
</dbReference>
<dbReference type="RefSeq" id="WP_064999507.1">
    <property type="nucleotide sequence ID" value="NZ_LQPI01000060.1"/>
</dbReference>
<sequence length="194" mass="19703">MKWRLAAMTLIPGTLIYAAAPAQADEASYLSYLDSHGFKYGNSPGLSTSSGAVQFGKIICENLQKGRPAKDRFGAKVADGVTKVMIDGAQKELCPDTLTPAANPSTPAAPPPGDGAPAPEAPPPGFPPPPEFPPPPGFPPPPQFPPPPEFPPPAFPGLPGFGPPPEPAPAAGLPPPGEPVPPPGQPQPGTATQP</sequence>
<evidence type="ECO:0000256" key="2">
    <source>
        <dbReference type="SAM" id="SignalP"/>
    </source>
</evidence>
<feature type="compositionally biased region" description="Pro residues" evidence="1">
    <location>
        <begin position="107"/>
        <end position="186"/>
    </location>
</feature>